<protein>
    <recommendedName>
        <fullName evidence="3">ParB-like nuclease family protein</fullName>
    </recommendedName>
</protein>
<dbReference type="OrthoDB" id="3618883at2"/>
<dbReference type="EMBL" id="QLMJ01000033">
    <property type="protein sequence ID" value="RAK25495.1"/>
    <property type="molecule type" value="Genomic_DNA"/>
</dbReference>
<dbReference type="RefSeq" id="WP_111655140.1">
    <property type="nucleotide sequence ID" value="NZ_JACHWI010000001.1"/>
</dbReference>
<evidence type="ECO:0000313" key="2">
    <source>
        <dbReference type="Proteomes" id="UP000249341"/>
    </source>
</evidence>
<sequence>MSQWFSFGPWAFSIDAAEAAIAARHRPIQPIPVDAWASFYGLKHLGDPRRSAAALIGPTSDALDREYAMTADLANPVIVAQLLVENQPAPLLIDGTHRLYRAWREKVSELPAYVLTVEETLGIRHPVSLGPCGITVTAASRTR</sequence>
<dbReference type="Proteomes" id="UP000249341">
    <property type="component" value="Unassembled WGS sequence"/>
</dbReference>
<name>A0A327YXZ3_9ACTN</name>
<dbReference type="AlphaFoldDB" id="A0A327YXZ3"/>
<proteinExistence type="predicted"/>
<reference evidence="1 2" key="1">
    <citation type="submission" date="2018-06" db="EMBL/GenBank/DDBJ databases">
        <title>Genomic Encyclopedia of Type Strains, Phase III (KMG-III): the genomes of soil and plant-associated and newly described type strains.</title>
        <authorList>
            <person name="Whitman W."/>
        </authorList>
    </citation>
    <scope>NUCLEOTIDE SEQUENCE [LARGE SCALE GENOMIC DNA]</scope>
    <source>
        <strain evidence="1 2">CGMCC 4.7090</strain>
    </source>
</reference>
<evidence type="ECO:0008006" key="3">
    <source>
        <dbReference type="Google" id="ProtNLM"/>
    </source>
</evidence>
<evidence type="ECO:0000313" key="1">
    <source>
        <dbReference type="EMBL" id="RAK25495.1"/>
    </source>
</evidence>
<gene>
    <name evidence="1" type="ORF">B0I29_13334</name>
</gene>
<keyword evidence="2" id="KW-1185">Reference proteome</keyword>
<organism evidence="1 2">
    <name type="scientific">Actinoplanes lutulentus</name>
    <dbReference type="NCBI Taxonomy" id="1287878"/>
    <lineage>
        <taxon>Bacteria</taxon>
        <taxon>Bacillati</taxon>
        <taxon>Actinomycetota</taxon>
        <taxon>Actinomycetes</taxon>
        <taxon>Micromonosporales</taxon>
        <taxon>Micromonosporaceae</taxon>
        <taxon>Actinoplanes</taxon>
    </lineage>
</organism>
<accession>A0A327YXZ3</accession>
<comment type="caution">
    <text evidence="1">The sequence shown here is derived from an EMBL/GenBank/DDBJ whole genome shotgun (WGS) entry which is preliminary data.</text>
</comment>